<evidence type="ECO:0000259" key="3">
    <source>
        <dbReference type="Pfam" id="PF11887"/>
    </source>
</evidence>
<dbReference type="PANTHER" id="PTHR33371:SF16">
    <property type="entry name" value="MCE-FAMILY PROTEIN MCE3F"/>
    <property type="match status" value="1"/>
</dbReference>
<reference evidence="4" key="1">
    <citation type="submission" date="2024-05" db="EMBL/GenBank/DDBJ databases">
        <authorList>
            <person name="Kim S."/>
            <person name="Heo J."/>
            <person name="Choi H."/>
            <person name="Choi Y."/>
            <person name="Kwon S.-W."/>
            <person name="Kim Y."/>
        </authorList>
    </citation>
    <scope>NUCLEOTIDE SEQUENCE</scope>
    <source>
        <strain evidence="4">KACC 23699</strain>
    </source>
</reference>
<dbReference type="Pfam" id="PF02470">
    <property type="entry name" value="MlaD"/>
    <property type="match status" value="1"/>
</dbReference>
<evidence type="ECO:0000256" key="1">
    <source>
        <dbReference type="SAM" id="MobiDB-lite"/>
    </source>
</evidence>
<evidence type="ECO:0000259" key="2">
    <source>
        <dbReference type="Pfam" id="PF02470"/>
    </source>
</evidence>
<dbReference type="PANTHER" id="PTHR33371">
    <property type="entry name" value="INTERMEMBRANE PHOSPHOLIPID TRANSPORT SYSTEM BINDING PROTEIN MLAD-RELATED"/>
    <property type="match status" value="1"/>
</dbReference>
<feature type="region of interest" description="Disordered" evidence="1">
    <location>
        <begin position="324"/>
        <end position="371"/>
    </location>
</feature>
<dbReference type="InterPro" id="IPR003399">
    <property type="entry name" value="Mce/MlaD"/>
</dbReference>
<dbReference type="InterPro" id="IPR052336">
    <property type="entry name" value="MlaD_Phospholipid_Transporter"/>
</dbReference>
<dbReference type="AlphaFoldDB" id="A0AAU7JPN8"/>
<dbReference type="InterPro" id="IPR024516">
    <property type="entry name" value="Mce_C"/>
</dbReference>
<evidence type="ECO:0000313" key="4">
    <source>
        <dbReference type="EMBL" id="XBO42270.1"/>
    </source>
</evidence>
<dbReference type="InterPro" id="IPR005693">
    <property type="entry name" value="Mce"/>
</dbReference>
<feature type="domain" description="Mce/MlaD" evidence="2">
    <location>
        <begin position="39"/>
        <end position="113"/>
    </location>
</feature>
<dbReference type="EMBL" id="CP157483">
    <property type="protein sequence ID" value="XBO42270.1"/>
    <property type="molecule type" value="Genomic_DNA"/>
</dbReference>
<sequence length="426" mass="44798">MIRRSVKVQLFAFLLITLLTVSVLSARYVGLWDRVVGGQYHVAADFEQSGGIFVGSEVSYRGVTVGRVDNLRLSKDGVVVEANIQRGVKIPKDTKVVVENRSAVGEQYLDFQPRSEGGAVLADGDVIPRRDTQYPLRVDTLLLDLDRTVNSVDRKDLSTVVDELGYGFADGGQDLQRLIDSGDALTKAATEALPQTKKLLDDGRIVLGTQRDTSGQIKTFASNFADLADTLKSSDGDLRLVLDRGVVASKELEALIRDNQGNLAALLANLITVGQVTTSHVDGIQQLLVTYPDVVAGGYTVVPGDGTAHFGLALAQSPPVCTQGYGGTKRTDAARPPAKLPPVNTSARCTAPRGSGTTVRGAQNAPGPGPAGANATVPLAFGDQPVSPGMAASLGMSTPQVSVPVPPSGGGSSDPSWLWIMKEAAR</sequence>
<organism evidence="4">
    <name type="scientific">Pedococcus sp. KACC 23699</name>
    <dbReference type="NCBI Taxonomy" id="3149228"/>
    <lineage>
        <taxon>Bacteria</taxon>
        <taxon>Bacillati</taxon>
        <taxon>Actinomycetota</taxon>
        <taxon>Actinomycetes</taxon>
        <taxon>Micrococcales</taxon>
        <taxon>Intrasporangiaceae</taxon>
        <taxon>Pedococcus</taxon>
    </lineage>
</organism>
<feature type="compositionally biased region" description="Low complexity" evidence="1">
    <location>
        <begin position="361"/>
        <end position="371"/>
    </location>
</feature>
<name>A0AAU7JPN8_9MICO</name>
<feature type="domain" description="Mammalian cell entry C-terminal" evidence="3">
    <location>
        <begin position="120"/>
        <end position="308"/>
    </location>
</feature>
<gene>
    <name evidence="4" type="ORF">ABEG17_11820</name>
</gene>
<accession>A0AAU7JPN8</accession>
<dbReference type="NCBIfam" id="TIGR00996">
    <property type="entry name" value="Mtu_fam_mce"/>
    <property type="match status" value="1"/>
</dbReference>
<dbReference type="RefSeq" id="WP_406829685.1">
    <property type="nucleotide sequence ID" value="NZ_CP157483.1"/>
</dbReference>
<proteinExistence type="predicted"/>
<dbReference type="Pfam" id="PF11887">
    <property type="entry name" value="Mce4_CUP1"/>
    <property type="match status" value="1"/>
</dbReference>
<dbReference type="GO" id="GO:0005576">
    <property type="term" value="C:extracellular region"/>
    <property type="evidence" value="ECO:0007669"/>
    <property type="project" value="TreeGrafter"/>
</dbReference>
<protein>
    <submittedName>
        <fullName evidence="4">MlaD family protein</fullName>
    </submittedName>
</protein>